<reference evidence="1" key="1">
    <citation type="submission" date="2020-07" db="EMBL/GenBank/DDBJ databases">
        <title>Multicomponent nature underlies the extraordinary mechanical properties of spider dragline silk.</title>
        <authorList>
            <person name="Kono N."/>
            <person name="Nakamura H."/>
            <person name="Mori M."/>
            <person name="Yoshida Y."/>
            <person name="Ohtoshi R."/>
            <person name="Malay A.D."/>
            <person name="Moran D.A.P."/>
            <person name="Tomita M."/>
            <person name="Numata K."/>
            <person name="Arakawa K."/>
        </authorList>
    </citation>
    <scope>NUCLEOTIDE SEQUENCE</scope>
</reference>
<comment type="caution">
    <text evidence="1">The sequence shown here is derived from an EMBL/GenBank/DDBJ whole genome shotgun (WGS) entry which is preliminary data.</text>
</comment>
<name>A0A8X6LI95_TRICU</name>
<dbReference type="Proteomes" id="UP000887116">
    <property type="component" value="Unassembled WGS sequence"/>
</dbReference>
<protein>
    <submittedName>
        <fullName evidence="1">Chimeric ERCC6-PGBD3 protein</fullName>
    </submittedName>
</protein>
<dbReference type="EMBL" id="BMAO01016535">
    <property type="protein sequence ID" value="GFR09357.1"/>
    <property type="molecule type" value="Genomic_DNA"/>
</dbReference>
<proteinExistence type="predicted"/>
<evidence type="ECO:0000313" key="1">
    <source>
        <dbReference type="EMBL" id="GFR09357.1"/>
    </source>
</evidence>
<organism evidence="1 2">
    <name type="scientific">Trichonephila clavata</name>
    <name type="common">Joro spider</name>
    <name type="synonym">Nephila clavata</name>
    <dbReference type="NCBI Taxonomy" id="2740835"/>
    <lineage>
        <taxon>Eukaryota</taxon>
        <taxon>Metazoa</taxon>
        <taxon>Ecdysozoa</taxon>
        <taxon>Arthropoda</taxon>
        <taxon>Chelicerata</taxon>
        <taxon>Arachnida</taxon>
        <taxon>Araneae</taxon>
        <taxon>Araneomorphae</taxon>
        <taxon>Entelegynae</taxon>
        <taxon>Araneoidea</taxon>
        <taxon>Nephilidae</taxon>
        <taxon>Trichonephila</taxon>
    </lineage>
</organism>
<keyword evidence="2" id="KW-1185">Reference proteome</keyword>
<dbReference type="OrthoDB" id="6457119at2759"/>
<sequence>MVFKPNVVLFQIDLAKCLPMHKTYDAKPMDLLEFCHQITCHYLETYGNPAEFGMRGKPSGKCNIDSCYEGMNHTIIKQIHCTQCQKTLHFNVKNVTLHYM</sequence>
<dbReference type="AlphaFoldDB" id="A0A8X6LI95"/>
<accession>A0A8X6LI95</accession>
<evidence type="ECO:0000313" key="2">
    <source>
        <dbReference type="Proteomes" id="UP000887116"/>
    </source>
</evidence>
<gene>
    <name evidence="1" type="primary">ERCC6</name>
    <name evidence="1" type="ORF">TNCT_301281</name>
</gene>